<dbReference type="EMBL" id="CP121472">
    <property type="protein sequence ID" value="WPL15238.1"/>
    <property type="molecule type" value="Genomic_DNA"/>
</dbReference>
<protein>
    <recommendedName>
        <fullName evidence="3">Toxin-antitoxin system HicB family antitoxin</fullName>
    </recommendedName>
</protein>
<evidence type="ECO:0000313" key="1">
    <source>
        <dbReference type="EMBL" id="WPL15238.1"/>
    </source>
</evidence>
<proteinExistence type="predicted"/>
<dbReference type="RefSeq" id="WP_328985823.1">
    <property type="nucleotide sequence ID" value="NZ_CP121472.1"/>
</dbReference>
<accession>A0ABZ0S4N3</accession>
<gene>
    <name evidence="1" type="ORF">Thiowin_00121</name>
</gene>
<sequence length="77" mass="8371">MTTLNLTLPTSIQRHLQEMADLDGVPVDQFVMSAVTEKISALTAETYLRARAGRADTAAFLSILDRVPQRAPLAGDE</sequence>
<name>A0ABZ0S4N3_9GAMM</name>
<evidence type="ECO:0000313" key="2">
    <source>
        <dbReference type="Proteomes" id="UP001432180"/>
    </source>
</evidence>
<reference evidence="1 2" key="1">
    <citation type="journal article" date="2023" name="Microorganisms">
        <title>Thiorhodovibrio frisius and Trv. litoralis spp. nov., Two Novel Members from a Clade of Fastidious Purple Sulfur Bacteria That Exhibit Unique Red-Shifted Light-Harvesting Capabilities.</title>
        <authorList>
            <person name="Methner A."/>
            <person name="Kuzyk S.B."/>
            <person name="Petersen J."/>
            <person name="Bauer S."/>
            <person name="Brinkmann H."/>
            <person name="Sichau K."/>
            <person name="Wanner G."/>
            <person name="Wolf J."/>
            <person name="Neumann-Schaal M."/>
            <person name="Henke P."/>
            <person name="Tank M."/>
            <person name="Sproer C."/>
            <person name="Bunk B."/>
            <person name="Overmann J."/>
        </authorList>
    </citation>
    <scope>NUCLEOTIDE SEQUENCE [LARGE SCALE GENOMIC DNA]</scope>
    <source>
        <strain evidence="1 2">DSM 6702</strain>
    </source>
</reference>
<dbReference type="Proteomes" id="UP001432180">
    <property type="component" value="Chromosome"/>
</dbReference>
<keyword evidence="2" id="KW-1185">Reference proteome</keyword>
<organism evidence="1 2">
    <name type="scientific">Thiorhodovibrio winogradskyi</name>
    <dbReference type="NCBI Taxonomy" id="77007"/>
    <lineage>
        <taxon>Bacteria</taxon>
        <taxon>Pseudomonadati</taxon>
        <taxon>Pseudomonadota</taxon>
        <taxon>Gammaproteobacteria</taxon>
        <taxon>Chromatiales</taxon>
        <taxon>Chromatiaceae</taxon>
        <taxon>Thiorhodovibrio</taxon>
    </lineage>
</organism>
<evidence type="ECO:0008006" key="3">
    <source>
        <dbReference type="Google" id="ProtNLM"/>
    </source>
</evidence>